<proteinExistence type="predicted"/>
<keyword evidence="4" id="KW-1185">Reference proteome</keyword>
<dbReference type="Gene3D" id="3.90.226.10">
    <property type="entry name" value="2-enoyl-CoA Hydratase, Chain A, domain 1"/>
    <property type="match status" value="1"/>
</dbReference>
<feature type="chain" id="PRO_5018551293" evidence="1">
    <location>
        <begin position="20"/>
        <end position="342"/>
    </location>
</feature>
<dbReference type="SUPFAM" id="SSF52096">
    <property type="entry name" value="ClpP/crotonase"/>
    <property type="match status" value="1"/>
</dbReference>
<sequence>MKKIVTLLFIFNLSLQLNAQKNATSTDSISIFYDKLFSILKNEYVLKDEVDWKAVETETNQDLIKYSDFRSSLNEIAIIFKKIAATHSKVLYKNKEYSVKINVDKENLSEQWKAKYVSNPGFEIKVLDGKFGYILLPSIRFLDTSPGNIHKIAQPLYDKIAEFKDQNNIEGWILDLRFNTGGNSWPMLLALYDFLGDNEVGGTIDVNKKIVSKIKLSKGKYMDNSKKLSYINPKGALLDKEKVAVVTSMVTASSGEVTALAFKGRQNTIFIGEKTLGMTTSNIGRELPFDSLLVLSTAYDCDRSGSFHERIIPDIVISKQDSFNDLLSDKNILEAIKFILAK</sequence>
<dbReference type="Pfam" id="PF03572">
    <property type="entry name" value="Peptidase_S41"/>
    <property type="match status" value="1"/>
</dbReference>
<evidence type="ECO:0000256" key="1">
    <source>
        <dbReference type="SAM" id="SignalP"/>
    </source>
</evidence>
<feature type="signal peptide" evidence="1">
    <location>
        <begin position="1"/>
        <end position="19"/>
    </location>
</feature>
<dbReference type="GO" id="GO:0006508">
    <property type="term" value="P:proteolysis"/>
    <property type="evidence" value="ECO:0007669"/>
    <property type="project" value="InterPro"/>
</dbReference>
<keyword evidence="1" id="KW-0732">Signal</keyword>
<dbReference type="AlphaFoldDB" id="A0A3S3TSE8"/>
<evidence type="ECO:0000313" key="4">
    <source>
        <dbReference type="Proteomes" id="UP000287527"/>
    </source>
</evidence>
<evidence type="ECO:0000313" key="3">
    <source>
        <dbReference type="EMBL" id="RWW91721.1"/>
    </source>
</evidence>
<dbReference type="PANTHER" id="PTHR11261">
    <property type="entry name" value="INTERPHOTORECEPTOR RETINOID-BINDING PROTEIN"/>
    <property type="match status" value="1"/>
</dbReference>
<dbReference type="InterPro" id="IPR029045">
    <property type="entry name" value="ClpP/crotonase-like_dom_sf"/>
</dbReference>
<organism evidence="3 4">
    <name type="scientific">Flavobacterium cerinum</name>
    <dbReference type="NCBI Taxonomy" id="2502784"/>
    <lineage>
        <taxon>Bacteria</taxon>
        <taxon>Pseudomonadati</taxon>
        <taxon>Bacteroidota</taxon>
        <taxon>Flavobacteriia</taxon>
        <taxon>Flavobacteriales</taxon>
        <taxon>Flavobacteriaceae</taxon>
        <taxon>Flavobacterium</taxon>
    </lineage>
</organism>
<dbReference type="RefSeq" id="WP_128391440.1">
    <property type="nucleotide sequence ID" value="NZ_SBII01000018.1"/>
</dbReference>
<gene>
    <name evidence="3" type="ORF">EPI11_18300</name>
</gene>
<evidence type="ECO:0000259" key="2">
    <source>
        <dbReference type="SMART" id="SM00245"/>
    </source>
</evidence>
<name>A0A3S3TSE8_9FLAO</name>
<dbReference type="GO" id="GO:0008236">
    <property type="term" value="F:serine-type peptidase activity"/>
    <property type="evidence" value="ECO:0007669"/>
    <property type="project" value="InterPro"/>
</dbReference>
<accession>A0A3S3TSE8</accession>
<protein>
    <submittedName>
        <fullName evidence="3">Peptidase S41 protein</fullName>
    </submittedName>
</protein>
<dbReference type="PANTHER" id="PTHR11261:SF3">
    <property type="entry name" value="RETINOL-BINDING PROTEIN 3"/>
    <property type="match status" value="1"/>
</dbReference>
<feature type="domain" description="Tail specific protease" evidence="2">
    <location>
        <begin position="119"/>
        <end position="318"/>
    </location>
</feature>
<dbReference type="SMART" id="SM00245">
    <property type="entry name" value="TSPc"/>
    <property type="match status" value="1"/>
</dbReference>
<comment type="caution">
    <text evidence="3">The sequence shown here is derived from an EMBL/GenBank/DDBJ whole genome shotgun (WGS) entry which is preliminary data.</text>
</comment>
<dbReference type="OrthoDB" id="7314861at2"/>
<dbReference type="EMBL" id="SBII01000018">
    <property type="protein sequence ID" value="RWW91721.1"/>
    <property type="molecule type" value="Genomic_DNA"/>
</dbReference>
<dbReference type="Proteomes" id="UP000287527">
    <property type="component" value="Unassembled WGS sequence"/>
</dbReference>
<dbReference type="InterPro" id="IPR005151">
    <property type="entry name" value="Tail-specific_protease"/>
</dbReference>
<reference evidence="3 4" key="1">
    <citation type="submission" date="2019-01" db="EMBL/GenBank/DDBJ databases">
        <title>Flavobacterium sp. nov.,isolated from freshwater.</title>
        <authorList>
            <person name="Zhang R."/>
            <person name="Du Z.-J."/>
        </authorList>
    </citation>
    <scope>NUCLEOTIDE SEQUENCE [LARGE SCALE GENOMIC DNA]</scope>
    <source>
        <strain evidence="3 4">1E403</strain>
    </source>
</reference>